<reference evidence="2" key="1">
    <citation type="journal article" date="2019" name="Int. J. Syst. Evol. Microbiol.">
        <title>The Global Catalogue of Microorganisms (GCM) 10K type strain sequencing project: providing services to taxonomists for standard genome sequencing and annotation.</title>
        <authorList>
            <consortium name="The Broad Institute Genomics Platform"/>
            <consortium name="The Broad Institute Genome Sequencing Center for Infectious Disease"/>
            <person name="Wu L."/>
            <person name="Ma J."/>
        </authorList>
    </citation>
    <scope>NUCLEOTIDE SEQUENCE [LARGE SCALE GENOMIC DNA]</scope>
    <source>
        <strain evidence="2">JCM 17782</strain>
    </source>
</reference>
<dbReference type="RefSeq" id="WP_264044385.1">
    <property type="nucleotide sequence ID" value="NZ_BAABGF010000042.1"/>
</dbReference>
<evidence type="ECO:0008006" key="3">
    <source>
        <dbReference type="Google" id="ProtNLM"/>
    </source>
</evidence>
<evidence type="ECO:0000313" key="1">
    <source>
        <dbReference type="EMBL" id="GAA4290927.1"/>
    </source>
</evidence>
<dbReference type="EMBL" id="BAABGF010000042">
    <property type="protein sequence ID" value="GAA4290927.1"/>
    <property type="molecule type" value="Genomic_DNA"/>
</dbReference>
<evidence type="ECO:0000313" key="2">
    <source>
        <dbReference type="Proteomes" id="UP001501417"/>
    </source>
</evidence>
<name>A0ABP8EZX3_9MYCO</name>
<dbReference type="Proteomes" id="UP001501417">
    <property type="component" value="Unassembled WGS sequence"/>
</dbReference>
<organism evidence="1 2">
    <name type="scientific">Mycobacterium paraffinicum</name>
    <dbReference type="NCBI Taxonomy" id="53378"/>
    <lineage>
        <taxon>Bacteria</taxon>
        <taxon>Bacillati</taxon>
        <taxon>Actinomycetota</taxon>
        <taxon>Actinomycetes</taxon>
        <taxon>Mycobacteriales</taxon>
        <taxon>Mycobacteriaceae</taxon>
        <taxon>Mycobacterium</taxon>
    </lineage>
</organism>
<keyword evidence="2" id="KW-1185">Reference proteome</keyword>
<proteinExistence type="predicted"/>
<sequence>MTTALLPVEFDVPLLPAPPHGLYQVITWAQDGTEPLRWLPSGVVIRPFNFPGNDGFGIWGAPWCASVDDLAEDDLKTGDRPDIDDLEPFTAMTVYGFDHNYCGDMTHAERQDVRDRAARNLARLEQQAVETSFAAGLLVAAGTAQSATDIGDAIAKLEAHFAKTQTTGVIHAGAQWATPAISEDVLTADDGTFRTALGHQVVFGGGYVDTLGSTLVATSPVFGWRGPVSQYEDIKHTTNQFVALAERSVLVAYESAIAAVEIS</sequence>
<accession>A0ABP8EZX3</accession>
<protein>
    <recommendedName>
        <fullName evidence="3">Phage capsid protein</fullName>
    </recommendedName>
</protein>
<comment type="caution">
    <text evidence="1">The sequence shown here is derived from an EMBL/GenBank/DDBJ whole genome shotgun (WGS) entry which is preliminary data.</text>
</comment>
<gene>
    <name evidence="1" type="ORF">GCM10023161_36460</name>
</gene>